<dbReference type="RefSeq" id="WP_029334800.1">
    <property type="nucleotide sequence ID" value="NZ_UGGP01000001.1"/>
</dbReference>
<dbReference type="EMBL" id="UGGP01000001">
    <property type="protein sequence ID" value="STO07893.1"/>
    <property type="molecule type" value="Genomic_DNA"/>
</dbReference>
<dbReference type="GO" id="GO:0006310">
    <property type="term" value="P:DNA recombination"/>
    <property type="evidence" value="ECO:0007669"/>
    <property type="project" value="InterPro"/>
</dbReference>
<keyword evidence="4" id="KW-0547">Nucleotide-binding</keyword>
<gene>
    <name evidence="11" type="primary">recN</name>
    <name evidence="11" type="ORF">NCTC13163_01254</name>
</gene>
<evidence type="ECO:0000313" key="12">
    <source>
        <dbReference type="Proteomes" id="UP000254060"/>
    </source>
</evidence>
<dbReference type="Proteomes" id="UP000254060">
    <property type="component" value="Unassembled WGS sequence"/>
</dbReference>
<evidence type="ECO:0000256" key="3">
    <source>
        <dbReference type="ARBA" id="ARBA00021315"/>
    </source>
</evidence>
<dbReference type="GO" id="GO:0005524">
    <property type="term" value="F:ATP binding"/>
    <property type="evidence" value="ECO:0007669"/>
    <property type="project" value="UniProtKB-KW"/>
</dbReference>
<dbReference type="GO" id="GO:0009432">
    <property type="term" value="P:SOS response"/>
    <property type="evidence" value="ECO:0007669"/>
    <property type="project" value="TreeGrafter"/>
</dbReference>
<evidence type="ECO:0000256" key="7">
    <source>
        <dbReference type="ARBA" id="ARBA00023204"/>
    </source>
</evidence>
<evidence type="ECO:0000256" key="9">
    <source>
        <dbReference type="PIRNR" id="PIRNR003128"/>
    </source>
</evidence>
<dbReference type="OrthoDB" id="9806954at2"/>
<dbReference type="InterPro" id="IPR004604">
    <property type="entry name" value="DNA_recomb/repair_RecN"/>
</dbReference>
<organism evidence="11 12">
    <name type="scientific">Exiguobacterium aurantiacum</name>
    <dbReference type="NCBI Taxonomy" id="33987"/>
    <lineage>
        <taxon>Bacteria</taxon>
        <taxon>Bacillati</taxon>
        <taxon>Bacillota</taxon>
        <taxon>Bacilli</taxon>
        <taxon>Bacillales</taxon>
        <taxon>Bacillales Family XII. Incertae Sedis</taxon>
        <taxon>Exiguobacterium</taxon>
    </lineage>
</organism>
<dbReference type="InterPro" id="IPR027417">
    <property type="entry name" value="P-loop_NTPase"/>
</dbReference>
<feature type="domain" description="RecF/RecN/SMC N-terminal" evidence="10">
    <location>
        <begin position="2"/>
        <end position="509"/>
    </location>
</feature>
<dbReference type="FunFam" id="3.40.50.300:FF:000319">
    <property type="entry name" value="DNA repair protein RecN"/>
    <property type="match status" value="1"/>
</dbReference>
<dbReference type="FunFam" id="3.40.50.300:FF:000356">
    <property type="entry name" value="DNA repair protein RecN"/>
    <property type="match status" value="1"/>
</dbReference>
<reference evidence="11 12" key="1">
    <citation type="submission" date="2018-06" db="EMBL/GenBank/DDBJ databases">
        <authorList>
            <consortium name="Pathogen Informatics"/>
            <person name="Doyle S."/>
        </authorList>
    </citation>
    <scope>NUCLEOTIDE SEQUENCE [LARGE SCALE GENOMIC DNA]</scope>
    <source>
        <strain evidence="11 12">NCTC13163</strain>
    </source>
</reference>
<evidence type="ECO:0000256" key="1">
    <source>
        <dbReference type="ARBA" id="ARBA00003618"/>
    </source>
</evidence>
<evidence type="ECO:0000259" key="10">
    <source>
        <dbReference type="Pfam" id="PF02463"/>
    </source>
</evidence>
<dbReference type="STRING" id="1397694.GCA_000702585_01758"/>
<evidence type="ECO:0000256" key="6">
    <source>
        <dbReference type="ARBA" id="ARBA00022840"/>
    </source>
</evidence>
<dbReference type="SMR" id="A0A377FU92"/>
<comment type="similarity">
    <text evidence="2 9">Belongs to the RecN family.</text>
</comment>
<sequence length="565" mass="63407">MLAELSIKQFAIIDELNIAFNRGMTVLTGETGAGKSILLDAIGLLVGGRGSSEFVRYGQDKAEIEGLFIVEAGHPIIEAAQQYGIDIEDGTVILRRDLHSSGKSVCRVNGKMMPLSTLRELGRLLVDIHGQHEHQHLMDAEYHLGILDNFAEGEVTPLLEQYREAYAAYNAVATELKRLSQSEQELAQRMDLLSFQTNEIEAAELKIGEEQALTEERDELANFERIHQHVRLSYEAVADESRGLDQIGMAMREMEEASTLSSSLQPMAETISNAYFMLEDAKFQLRDQLDSLEFDPIRLDEIETRLALFQQLKRKYGATIDEVITYGEKVADELKSMTNREEHLQELTDRLAELETSVRENGLALSAARKRAATDLEQAIHRELQELYMEKTRFEVRFKESGYRADGLDQVEFYMMTNVGEPFKPLAKVASGGELSRVMLALKSIFSRTVGVASIIFDEVDTGVSGRVAQAMGEKIFRLSVGSQVLCITHLAQVAAMADQHLYITKSETDERTKTNVSALDRSERIDELGRMIAGAQMTELTKQHVEELLDMSLQLKRKFIEGVS</sequence>
<dbReference type="NCBIfam" id="TIGR00634">
    <property type="entry name" value="recN"/>
    <property type="match status" value="1"/>
</dbReference>
<evidence type="ECO:0000256" key="4">
    <source>
        <dbReference type="ARBA" id="ARBA00022741"/>
    </source>
</evidence>
<evidence type="ECO:0000256" key="2">
    <source>
        <dbReference type="ARBA" id="ARBA00009441"/>
    </source>
</evidence>
<protein>
    <recommendedName>
        <fullName evidence="3 9">DNA repair protein RecN</fullName>
    </recommendedName>
    <alternativeName>
        <fullName evidence="8 9">Recombination protein N</fullName>
    </alternativeName>
</protein>
<accession>A0A377FU92</accession>
<dbReference type="SUPFAM" id="SSF52540">
    <property type="entry name" value="P-loop containing nucleoside triphosphate hydrolases"/>
    <property type="match status" value="2"/>
</dbReference>
<dbReference type="AlphaFoldDB" id="A0A377FU92"/>
<dbReference type="GO" id="GO:0006281">
    <property type="term" value="P:DNA repair"/>
    <property type="evidence" value="ECO:0007669"/>
    <property type="project" value="UniProtKB-KW"/>
</dbReference>
<dbReference type="Gene3D" id="3.40.50.300">
    <property type="entry name" value="P-loop containing nucleotide triphosphate hydrolases"/>
    <property type="match status" value="2"/>
</dbReference>
<evidence type="ECO:0000256" key="8">
    <source>
        <dbReference type="ARBA" id="ARBA00033408"/>
    </source>
</evidence>
<dbReference type="InterPro" id="IPR003395">
    <property type="entry name" value="RecF/RecN/SMC_N"/>
</dbReference>
<keyword evidence="6" id="KW-0067">ATP-binding</keyword>
<dbReference type="PIRSF" id="PIRSF003128">
    <property type="entry name" value="RecN"/>
    <property type="match status" value="1"/>
</dbReference>
<dbReference type="Pfam" id="PF02463">
    <property type="entry name" value="SMC_N"/>
    <property type="match status" value="1"/>
</dbReference>
<dbReference type="PANTHER" id="PTHR11059">
    <property type="entry name" value="DNA REPAIR PROTEIN RECN"/>
    <property type="match status" value="1"/>
</dbReference>
<evidence type="ECO:0000313" key="11">
    <source>
        <dbReference type="EMBL" id="STO07893.1"/>
    </source>
</evidence>
<keyword evidence="5 9" id="KW-0227">DNA damage</keyword>
<dbReference type="PANTHER" id="PTHR11059:SF0">
    <property type="entry name" value="DNA REPAIR PROTEIN RECN"/>
    <property type="match status" value="1"/>
</dbReference>
<keyword evidence="7 9" id="KW-0234">DNA repair</keyword>
<evidence type="ECO:0000256" key="5">
    <source>
        <dbReference type="ARBA" id="ARBA00022763"/>
    </source>
</evidence>
<dbReference type="GO" id="GO:0043590">
    <property type="term" value="C:bacterial nucleoid"/>
    <property type="evidence" value="ECO:0007669"/>
    <property type="project" value="TreeGrafter"/>
</dbReference>
<dbReference type="CDD" id="cd03241">
    <property type="entry name" value="ABC_RecN"/>
    <property type="match status" value="2"/>
</dbReference>
<dbReference type="NCBIfam" id="NF008121">
    <property type="entry name" value="PRK10869.1"/>
    <property type="match status" value="1"/>
</dbReference>
<proteinExistence type="inferred from homology"/>
<comment type="function">
    <text evidence="1 9">May be involved in recombinational repair of damaged DNA.</text>
</comment>
<name>A0A377FU92_9BACL</name>